<proteinExistence type="predicted"/>
<dbReference type="RefSeq" id="WP_047876079.1">
    <property type="nucleotide sequence ID" value="NZ_BMYC01000006.1"/>
</dbReference>
<evidence type="ECO:0000313" key="2">
    <source>
        <dbReference type="Proteomes" id="UP000036426"/>
    </source>
</evidence>
<accession>A0A0J1GHW3</accession>
<dbReference type="AlphaFoldDB" id="A0A0J1GHW3"/>
<dbReference type="Gene3D" id="1.20.120.330">
    <property type="entry name" value="Nucleotidyltransferases domain 2"/>
    <property type="match status" value="1"/>
</dbReference>
<evidence type="ECO:0000313" key="1">
    <source>
        <dbReference type="EMBL" id="KLU99160.1"/>
    </source>
</evidence>
<dbReference type="Proteomes" id="UP000036426">
    <property type="component" value="Unassembled WGS sequence"/>
</dbReference>
<dbReference type="PATRIC" id="fig|754436.4.peg.4089"/>
<dbReference type="EMBL" id="LDOV01000037">
    <property type="protein sequence ID" value="KLU99160.1"/>
    <property type="molecule type" value="Genomic_DNA"/>
</dbReference>
<keyword evidence="2" id="KW-1185">Reference proteome</keyword>
<dbReference type="OrthoDB" id="7067914at2"/>
<gene>
    <name evidence="1" type="ORF">ABT58_19320</name>
</gene>
<name>A0A0J1GHW3_9GAMM</name>
<protein>
    <recommendedName>
        <fullName evidence="3">HEPN domain-containing protein</fullName>
    </recommendedName>
</protein>
<evidence type="ECO:0008006" key="3">
    <source>
        <dbReference type="Google" id="ProtNLM"/>
    </source>
</evidence>
<reference evidence="1 2" key="1">
    <citation type="submission" date="2015-05" db="EMBL/GenBank/DDBJ databases">
        <title>Photobacterium galathea sp. nov.</title>
        <authorList>
            <person name="Machado H."/>
            <person name="Gram L."/>
        </authorList>
    </citation>
    <scope>NUCLEOTIDE SEQUENCE [LARGE SCALE GENOMIC DNA]</scope>
    <source>
        <strain evidence="1 2">DSM 25995</strain>
    </source>
</reference>
<comment type="caution">
    <text evidence="1">The sequence shown here is derived from an EMBL/GenBank/DDBJ whole genome shotgun (WGS) entry which is preliminary data.</text>
</comment>
<organism evidence="1 2">
    <name type="scientific">Photobacterium aphoticum</name>
    <dbReference type="NCBI Taxonomy" id="754436"/>
    <lineage>
        <taxon>Bacteria</taxon>
        <taxon>Pseudomonadati</taxon>
        <taxon>Pseudomonadota</taxon>
        <taxon>Gammaproteobacteria</taxon>
        <taxon>Vibrionales</taxon>
        <taxon>Vibrionaceae</taxon>
        <taxon>Photobacterium</taxon>
    </lineage>
</organism>
<sequence>MEKKVNVNEVFEYIDKKLIEKGVPITHRYIDAIGEVSQHFDNIPIPISPKALLPDNELGNQLCIWLNNWYTNKYGDNQKFNSDLGFFYQKIRGDLWKYRVPNFYGTCNFFINQDLSDKGKDNETNIMCMSEKMTQSYVNELSDDELSEIHSSFTNAIEVFQIFNSWSSSGLRMFSAIQADLRNVSIQLENHIPHYGQTKWSYLQCAEKIIKSWLLKSGVPDEVLKNKYRHSIHKLVNAFNKHYVQQISIKELAHIDCSADARYEDGSYSLDDIVKTQDWLFKLIISIGYSPWLSSGITKTSR</sequence>